<dbReference type="Pfam" id="PF01925">
    <property type="entry name" value="TauE"/>
    <property type="match status" value="1"/>
</dbReference>
<dbReference type="RefSeq" id="WP_142101430.1">
    <property type="nucleotide sequence ID" value="NZ_VFPH01000001.1"/>
</dbReference>
<dbReference type="PANTHER" id="PTHR30269:SF37">
    <property type="entry name" value="MEMBRANE TRANSPORTER PROTEIN"/>
    <property type="match status" value="1"/>
</dbReference>
<keyword evidence="7 8" id="KW-0472">Membrane</keyword>
<feature type="transmembrane region" description="Helical" evidence="8">
    <location>
        <begin position="39"/>
        <end position="56"/>
    </location>
</feature>
<keyword evidence="10" id="KW-1185">Reference proteome</keyword>
<evidence type="ECO:0000256" key="1">
    <source>
        <dbReference type="ARBA" id="ARBA00004651"/>
    </source>
</evidence>
<name>A0A543GHX2_9PSEU</name>
<evidence type="ECO:0000256" key="6">
    <source>
        <dbReference type="ARBA" id="ARBA00022989"/>
    </source>
</evidence>
<comment type="caution">
    <text evidence="9">The sequence shown here is derived from an EMBL/GenBank/DDBJ whole genome shotgun (WGS) entry which is preliminary data.</text>
</comment>
<evidence type="ECO:0000256" key="4">
    <source>
        <dbReference type="ARBA" id="ARBA00022475"/>
    </source>
</evidence>
<dbReference type="GO" id="GO:0005886">
    <property type="term" value="C:plasma membrane"/>
    <property type="evidence" value="ECO:0007669"/>
    <property type="project" value="UniProtKB-SubCell"/>
</dbReference>
<dbReference type="PANTHER" id="PTHR30269">
    <property type="entry name" value="TRANSMEMBRANE PROTEIN YFCA"/>
    <property type="match status" value="1"/>
</dbReference>
<keyword evidence="6 8" id="KW-1133">Transmembrane helix</keyword>
<evidence type="ECO:0000256" key="8">
    <source>
        <dbReference type="RuleBase" id="RU363041"/>
    </source>
</evidence>
<organism evidence="9 10">
    <name type="scientific">Pseudonocardia cypriaca</name>
    <dbReference type="NCBI Taxonomy" id="882449"/>
    <lineage>
        <taxon>Bacteria</taxon>
        <taxon>Bacillati</taxon>
        <taxon>Actinomycetota</taxon>
        <taxon>Actinomycetes</taxon>
        <taxon>Pseudonocardiales</taxon>
        <taxon>Pseudonocardiaceae</taxon>
        <taxon>Pseudonocardia</taxon>
    </lineage>
</organism>
<comment type="similarity">
    <text evidence="2 8">Belongs to the 4-toluene sulfonate uptake permease (TSUP) (TC 2.A.102) family.</text>
</comment>
<dbReference type="InterPro" id="IPR052017">
    <property type="entry name" value="TSUP"/>
</dbReference>
<accession>A0A543GHX2</accession>
<keyword evidence="4 8" id="KW-1003">Cell membrane</keyword>
<gene>
    <name evidence="9" type="ORF">FB388_3081</name>
</gene>
<dbReference type="Proteomes" id="UP000319818">
    <property type="component" value="Unassembled WGS sequence"/>
</dbReference>
<evidence type="ECO:0000313" key="9">
    <source>
        <dbReference type="EMBL" id="TQM45681.1"/>
    </source>
</evidence>
<feature type="transmembrane region" description="Helical" evidence="8">
    <location>
        <begin position="93"/>
        <end position="111"/>
    </location>
</feature>
<feature type="transmembrane region" description="Helical" evidence="8">
    <location>
        <begin position="68"/>
        <end position="87"/>
    </location>
</feature>
<feature type="transmembrane region" description="Helical" evidence="8">
    <location>
        <begin position="184"/>
        <end position="205"/>
    </location>
</feature>
<evidence type="ECO:0000256" key="7">
    <source>
        <dbReference type="ARBA" id="ARBA00023136"/>
    </source>
</evidence>
<dbReference type="AlphaFoldDB" id="A0A543GHX2"/>
<protein>
    <recommendedName>
        <fullName evidence="8">Probable membrane transporter protein</fullName>
    </recommendedName>
</protein>
<dbReference type="InterPro" id="IPR002781">
    <property type="entry name" value="TM_pro_TauE-like"/>
</dbReference>
<dbReference type="EMBL" id="VFPH01000001">
    <property type="protein sequence ID" value="TQM45681.1"/>
    <property type="molecule type" value="Genomic_DNA"/>
</dbReference>
<feature type="transmembrane region" description="Helical" evidence="8">
    <location>
        <begin position="118"/>
        <end position="139"/>
    </location>
</feature>
<evidence type="ECO:0000256" key="5">
    <source>
        <dbReference type="ARBA" id="ARBA00022692"/>
    </source>
</evidence>
<evidence type="ECO:0000313" key="10">
    <source>
        <dbReference type="Proteomes" id="UP000319818"/>
    </source>
</evidence>
<evidence type="ECO:0000256" key="3">
    <source>
        <dbReference type="ARBA" id="ARBA00022448"/>
    </source>
</evidence>
<keyword evidence="3" id="KW-0813">Transport</keyword>
<proteinExistence type="inferred from homology"/>
<reference evidence="9 10" key="1">
    <citation type="submission" date="2019-06" db="EMBL/GenBank/DDBJ databases">
        <title>Sequencing the genomes of 1000 actinobacteria strains.</title>
        <authorList>
            <person name="Klenk H.-P."/>
        </authorList>
    </citation>
    <scope>NUCLEOTIDE SEQUENCE [LARGE SCALE GENOMIC DNA]</scope>
    <source>
        <strain evidence="9 10">DSM 45511</strain>
    </source>
</reference>
<evidence type="ECO:0000256" key="2">
    <source>
        <dbReference type="ARBA" id="ARBA00009142"/>
    </source>
</evidence>
<dbReference type="OrthoDB" id="5472127at2"/>
<keyword evidence="5 8" id="KW-0812">Transmembrane</keyword>
<feature type="transmembrane region" description="Helical" evidence="8">
    <location>
        <begin position="159"/>
        <end position="177"/>
    </location>
</feature>
<feature type="transmembrane region" description="Helical" evidence="8">
    <location>
        <begin position="217"/>
        <end position="235"/>
    </location>
</feature>
<comment type="subcellular location">
    <subcellularLocation>
        <location evidence="1 8">Cell membrane</location>
        <topology evidence="1 8">Multi-pass membrane protein</topology>
    </subcellularLocation>
</comment>
<sequence>MTIALAGLAVAVGALVQGAVGFGLALVAAPFLAIIDPRLLPVPMLILATAHAMLALRREFRHADWTGVGWALLGRLPGIALGVLAVAVLPPRWFAVAVAIIVLTCVALSVVRWRPRPTVPALLVAGIVSGAGGTASSIGGPPVALLYQDAHGPRVRATLGAYFAAGSLLSIAGLLVGGQVDADALRAAALLAPFMIVGFLLSSPARRLLDRGWTRPAVLALAAGGALALLGQAALA</sequence>